<dbReference type="Gene3D" id="3.40.1080.10">
    <property type="entry name" value="Glutaconate Coenzyme A-transferase"/>
    <property type="match status" value="2"/>
</dbReference>
<dbReference type="Pfam" id="PF01144">
    <property type="entry name" value="CoA_trans"/>
    <property type="match status" value="1"/>
</dbReference>
<organism evidence="3 4">
    <name type="scientific">Natronorubrum sulfidifaciens JCM 14089</name>
    <dbReference type="NCBI Taxonomy" id="1230460"/>
    <lineage>
        <taxon>Archaea</taxon>
        <taxon>Methanobacteriati</taxon>
        <taxon>Methanobacteriota</taxon>
        <taxon>Stenosarchaea group</taxon>
        <taxon>Halobacteria</taxon>
        <taxon>Halobacteriales</taxon>
        <taxon>Natrialbaceae</taxon>
        <taxon>Natronorubrum</taxon>
    </lineage>
</organism>
<dbReference type="PANTHER" id="PTHR43293">
    <property type="entry name" value="ACETATE COA-TRANSFERASE YDIF"/>
    <property type="match status" value="1"/>
</dbReference>
<dbReference type="STRING" id="1230460.C495_00695"/>
<dbReference type="OrthoDB" id="9252at2157"/>
<comment type="similarity">
    <text evidence="1">Belongs to the 3-oxoacid CoA-transferase family.</text>
</comment>
<name>L9WM70_9EURY</name>
<gene>
    <name evidence="3" type="ORF">C495_00695</name>
</gene>
<evidence type="ECO:0000256" key="1">
    <source>
        <dbReference type="ARBA" id="ARBA00007154"/>
    </source>
</evidence>
<dbReference type="RefSeq" id="WP_008159007.1">
    <property type="nucleotide sequence ID" value="NZ_AOHX01000002.1"/>
</dbReference>
<dbReference type="InterPro" id="IPR014388">
    <property type="entry name" value="3-oxoacid_CoA-transferase"/>
</dbReference>
<keyword evidence="4" id="KW-1185">Reference proteome</keyword>
<dbReference type="EMBL" id="AOHX01000002">
    <property type="protein sequence ID" value="ELY49438.1"/>
    <property type="molecule type" value="Genomic_DNA"/>
</dbReference>
<dbReference type="InterPro" id="IPR037171">
    <property type="entry name" value="NagB/RpiA_transferase-like"/>
</dbReference>
<dbReference type="InterPro" id="IPR004165">
    <property type="entry name" value="CoA_trans_fam_I"/>
</dbReference>
<dbReference type="Proteomes" id="UP000011661">
    <property type="component" value="Unassembled WGS sequence"/>
</dbReference>
<protein>
    <submittedName>
        <fullName evidence="3">Coenzyme A transferase</fullName>
    </submittedName>
</protein>
<comment type="caution">
    <text evidence="3">The sequence shown here is derived from an EMBL/GenBank/DDBJ whole genome shotgun (WGS) entry which is preliminary data.</text>
</comment>
<dbReference type="GO" id="GO:0008410">
    <property type="term" value="F:CoA-transferase activity"/>
    <property type="evidence" value="ECO:0007669"/>
    <property type="project" value="InterPro"/>
</dbReference>
<dbReference type="PANTHER" id="PTHR43293:SF1">
    <property type="entry name" value="ACETATE COA-TRANSFERASE YDIF"/>
    <property type="match status" value="1"/>
</dbReference>
<dbReference type="eggNOG" id="arCOG01986">
    <property type="taxonomic scope" value="Archaea"/>
</dbReference>
<evidence type="ECO:0000256" key="2">
    <source>
        <dbReference type="ARBA" id="ARBA00022679"/>
    </source>
</evidence>
<accession>L9WM70</accession>
<evidence type="ECO:0000313" key="3">
    <source>
        <dbReference type="EMBL" id="ELY49438.1"/>
    </source>
</evidence>
<reference evidence="3 4" key="1">
    <citation type="journal article" date="2014" name="PLoS Genet.">
        <title>Phylogenetically driven sequencing of extremely halophilic archaea reveals strategies for static and dynamic osmo-response.</title>
        <authorList>
            <person name="Becker E.A."/>
            <person name="Seitzer P.M."/>
            <person name="Tritt A."/>
            <person name="Larsen D."/>
            <person name="Krusor M."/>
            <person name="Yao A.I."/>
            <person name="Wu D."/>
            <person name="Madern D."/>
            <person name="Eisen J.A."/>
            <person name="Darling A.E."/>
            <person name="Facciotti M.T."/>
        </authorList>
    </citation>
    <scope>NUCLEOTIDE SEQUENCE [LARGE SCALE GENOMIC DNA]</scope>
    <source>
        <strain evidence="3 4">JCM 14089</strain>
    </source>
</reference>
<dbReference type="AlphaFoldDB" id="L9WM70"/>
<proteinExistence type="inferred from homology"/>
<dbReference type="SMART" id="SM00882">
    <property type="entry name" value="CoA_trans"/>
    <property type="match status" value="2"/>
</dbReference>
<evidence type="ECO:0000313" key="4">
    <source>
        <dbReference type="Proteomes" id="UP000011661"/>
    </source>
</evidence>
<dbReference type="PIRSF" id="PIRSF000858">
    <property type="entry name" value="SCOT-t"/>
    <property type="match status" value="1"/>
</dbReference>
<sequence length="519" mass="54915">MTHIESREAAVARIDDGDTVGIGGFVAVGIPEYLLEALGERYAETGTPGDLTLYHPAAEGDRQGNGISHLVQDGMIERTIASHWGFTPDLMERIVEEDVEAYNLPFGAMDHMLRDTAAGKPGTITNVGLGTFVDPRQDGAKANNSTTEDIVDLVTLDGEEYLFYRSVPIDVAVIRGTTADENGNITMEREALESNVLAMAQAAHNSGGTVIAQVERVTETGTLNPRSVAVPGVLVDSVVEAPASHHPQTYAEAYNPAYSGEIKPPASDSPDDAPLSARKIIARRAAMELSSDAVINLGVGVPELIPAVAAEGGINDEITQTVESGPVGGSASGGISFGTATGHEALVASTQQFDFYDGGGLDFGFLGMAQADPAGNINVSRFGSQLPGCGGFINITQNAETVVFCGTLTTNGLELDVGDGELTIEREGDQPKFIDSVEQITFSGEYAREVDQPVRYVTERAVFDLREDGLTLVEVAPGIDLEADVLDQLECTPAVADDVAEMHPDLFRAEPLDLTEYVD</sequence>
<dbReference type="PATRIC" id="fig|1230460.4.peg.152"/>
<dbReference type="GO" id="GO:0046952">
    <property type="term" value="P:ketone body catabolic process"/>
    <property type="evidence" value="ECO:0007669"/>
    <property type="project" value="InterPro"/>
</dbReference>
<dbReference type="SUPFAM" id="SSF100950">
    <property type="entry name" value="NagB/RpiA/CoA transferase-like"/>
    <property type="match status" value="2"/>
</dbReference>
<keyword evidence="2 3" id="KW-0808">Transferase</keyword>